<feature type="region of interest" description="Disordered" evidence="1">
    <location>
        <begin position="182"/>
        <end position="215"/>
    </location>
</feature>
<comment type="caution">
    <text evidence="3">The sequence shown here is derived from an EMBL/GenBank/DDBJ whole genome shotgun (WGS) entry which is preliminary data.</text>
</comment>
<feature type="domain" description="J" evidence="2">
    <location>
        <begin position="53"/>
        <end position="120"/>
    </location>
</feature>
<sequence length="454" mass="50733">MPRELPTMPRIVRSIGRRLVTLILDDQSSHLSMFKLLGVLIILSSLLLLEAKDYYKILGVPKNFNDRQLKKAYRTLALKYHPDKVDEAEREKAQEKFLEISEAYEVLSDPKKKEEYDLYGADGPQNNQQQRGQQAGQRGGFQFRGDPFEMFNQFFGGSGGGRRGHGGHQEFHFNGMDGFGGFGGQRKPFGQQGRPQQPPQELYAKESDVKRLTPKKFPGKSAKNEWLVQFYSTSDKKSIKFKAHMESIAKDLRGRVKVGAVDCEKHGKFCQSHQIDKFPSFAYVWQGQITPYDGDLDEYLVYNFAFEKYLAKLKSKREAGEVDELHSGNQGKLCNLGKEANPSASALCAIFVLPTKPTKAQNELIKTIAAKYKSQKGLTIAFVDSKSQSRVLSKLLVNQAPTLLVLRVKPNAKQIRVGQLAGEFDAAGVSATLERAIGGDLPMKGVATSVVDFK</sequence>
<proteinExistence type="predicted"/>
<feature type="compositionally biased region" description="Low complexity" evidence="1">
    <location>
        <begin position="125"/>
        <end position="142"/>
    </location>
</feature>
<evidence type="ECO:0000256" key="1">
    <source>
        <dbReference type="SAM" id="MobiDB-lite"/>
    </source>
</evidence>
<dbReference type="AlphaFoldDB" id="A0A1V9Z5D9"/>
<evidence type="ECO:0000313" key="3">
    <source>
        <dbReference type="EMBL" id="OQR93186.1"/>
    </source>
</evidence>
<dbReference type="InterPro" id="IPR052842">
    <property type="entry name" value="ER_Co-chaperone"/>
</dbReference>
<dbReference type="Pfam" id="PF00226">
    <property type="entry name" value="DnaJ"/>
    <property type="match status" value="1"/>
</dbReference>
<reference evidence="3 4" key="1">
    <citation type="journal article" date="2014" name="Genome Biol. Evol.">
        <title>The secreted proteins of Achlya hypogyna and Thraustotheca clavata identify the ancestral oomycete secretome and reveal gene acquisitions by horizontal gene transfer.</title>
        <authorList>
            <person name="Misner I."/>
            <person name="Blouin N."/>
            <person name="Leonard G."/>
            <person name="Richards T.A."/>
            <person name="Lane C.E."/>
        </authorList>
    </citation>
    <scope>NUCLEOTIDE SEQUENCE [LARGE SCALE GENOMIC DNA]</scope>
    <source>
        <strain evidence="3 4">ATCC 34112</strain>
    </source>
</reference>
<gene>
    <name evidence="3" type="ORF">THRCLA_08519</name>
</gene>
<name>A0A1V9Z5D9_9STRA</name>
<dbReference type="Proteomes" id="UP000243217">
    <property type="component" value="Unassembled WGS sequence"/>
</dbReference>
<dbReference type="SUPFAM" id="SSF46565">
    <property type="entry name" value="Chaperone J-domain"/>
    <property type="match status" value="1"/>
</dbReference>
<dbReference type="PRINTS" id="PR00625">
    <property type="entry name" value="JDOMAIN"/>
</dbReference>
<dbReference type="InterPro" id="IPR013766">
    <property type="entry name" value="Thioredoxin_domain"/>
</dbReference>
<dbReference type="SMART" id="SM00271">
    <property type="entry name" value="DnaJ"/>
    <property type="match status" value="1"/>
</dbReference>
<feature type="region of interest" description="Disordered" evidence="1">
    <location>
        <begin position="118"/>
        <end position="142"/>
    </location>
</feature>
<organism evidence="3 4">
    <name type="scientific">Thraustotheca clavata</name>
    <dbReference type="NCBI Taxonomy" id="74557"/>
    <lineage>
        <taxon>Eukaryota</taxon>
        <taxon>Sar</taxon>
        <taxon>Stramenopiles</taxon>
        <taxon>Oomycota</taxon>
        <taxon>Saprolegniomycetes</taxon>
        <taxon>Saprolegniales</taxon>
        <taxon>Achlyaceae</taxon>
        <taxon>Thraustotheca</taxon>
    </lineage>
</organism>
<dbReference type="PROSITE" id="PS50076">
    <property type="entry name" value="DNAJ_2"/>
    <property type="match status" value="1"/>
</dbReference>
<dbReference type="Gene3D" id="3.40.30.10">
    <property type="entry name" value="Glutaredoxin"/>
    <property type="match status" value="1"/>
</dbReference>
<dbReference type="STRING" id="74557.A0A1V9Z5D9"/>
<dbReference type="Pfam" id="PF00085">
    <property type="entry name" value="Thioredoxin"/>
    <property type="match status" value="1"/>
</dbReference>
<feature type="compositionally biased region" description="Low complexity" evidence="1">
    <location>
        <begin position="185"/>
        <end position="195"/>
    </location>
</feature>
<dbReference type="CDD" id="cd06257">
    <property type="entry name" value="DnaJ"/>
    <property type="match status" value="1"/>
</dbReference>
<evidence type="ECO:0000259" key="2">
    <source>
        <dbReference type="PROSITE" id="PS50076"/>
    </source>
</evidence>
<dbReference type="SUPFAM" id="SSF52833">
    <property type="entry name" value="Thioredoxin-like"/>
    <property type="match status" value="1"/>
</dbReference>
<dbReference type="OrthoDB" id="10250354at2759"/>
<protein>
    <submittedName>
        <fullName evidence="3">Type II (General) Secretory Pathway (IISP) Family</fullName>
    </submittedName>
</protein>
<dbReference type="InterPro" id="IPR036249">
    <property type="entry name" value="Thioredoxin-like_sf"/>
</dbReference>
<dbReference type="EMBL" id="JNBS01002272">
    <property type="protein sequence ID" value="OQR93186.1"/>
    <property type="molecule type" value="Genomic_DNA"/>
</dbReference>
<dbReference type="Gene3D" id="1.10.287.110">
    <property type="entry name" value="DnaJ domain"/>
    <property type="match status" value="1"/>
</dbReference>
<accession>A0A1V9Z5D9</accession>
<dbReference type="InterPro" id="IPR001623">
    <property type="entry name" value="DnaJ_domain"/>
</dbReference>
<keyword evidence="4" id="KW-1185">Reference proteome</keyword>
<dbReference type="InterPro" id="IPR036869">
    <property type="entry name" value="J_dom_sf"/>
</dbReference>
<evidence type="ECO:0000313" key="4">
    <source>
        <dbReference type="Proteomes" id="UP000243217"/>
    </source>
</evidence>
<dbReference type="PANTHER" id="PTHR45184:SF1">
    <property type="entry name" value="DNAJ PROTEIN ERDJ3A"/>
    <property type="match status" value="1"/>
</dbReference>
<dbReference type="PANTHER" id="PTHR45184">
    <property type="entry name" value="DNAJ PROTEIN ERDJ3A"/>
    <property type="match status" value="1"/>
</dbReference>